<keyword evidence="16" id="KW-1185">Reference proteome</keyword>
<keyword evidence="10" id="KW-0418">Kinase</keyword>
<dbReference type="PANTHER" id="PTHR44535:SF1">
    <property type="entry name" value="SERINE_THREONINE-PROTEIN KINASE NEK9"/>
    <property type="match status" value="1"/>
</dbReference>
<feature type="repeat" description="RCC1" evidence="13">
    <location>
        <begin position="26"/>
        <end position="92"/>
    </location>
</feature>
<evidence type="ECO:0000256" key="1">
    <source>
        <dbReference type="ARBA" id="ARBA00001946"/>
    </source>
</evidence>
<protein>
    <recommendedName>
        <fullName evidence="4">non-specific serine/threonine protein kinase</fullName>
        <ecNumber evidence="4">2.7.11.1</ecNumber>
    </recommendedName>
</protein>
<dbReference type="Pfam" id="PF13540">
    <property type="entry name" value="RCC1_2"/>
    <property type="match status" value="1"/>
</dbReference>
<evidence type="ECO:0000256" key="6">
    <source>
        <dbReference type="ARBA" id="ARBA00022527"/>
    </source>
</evidence>
<keyword evidence="7" id="KW-0597">Phosphoprotein</keyword>
<keyword evidence="9" id="KW-0547">Nucleotide-binding</keyword>
<organism evidence="15 16">
    <name type="scientific">Xenotaenia resolanae</name>
    <dbReference type="NCBI Taxonomy" id="208358"/>
    <lineage>
        <taxon>Eukaryota</taxon>
        <taxon>Metazoa</taxon>
        <taxon>Chordata</taxon>
        <taxon>Craniata</taxon>
        <taxon>Vertebrata</taxon>
        <taxon>Euteleostomi</taxon>
        <taxon>Actinopterygii</taxon>
        <taxon>Neopterygii</taxon>
        <taxon>Teleostei</taxon>
        <taxon>Neoteleostei</taxon>
        <taxon>Acanthomorphata</taxon>
        <taxon>Ovalentaria</taxon>
        <taxon>Atherinomorphae</taxon>
        <taxon>Cyprinodontiformes</taxon>
        <taxon>Goodeidae</taxon>
        <taxon>Xenotaenia</taxon>
    </lineage>
</organism>
<dbReference type="InterPro" id="IPR009091">
    <property type="entry name" value="RCC1/BLIP-II"/>
</dbReference>
<keyword evidence="10" id="KW-0808">Transferase</keyword>
<evidence type="ECO:0000256" key="3">
    <source>
        <dbReference type="ARBA" id="ARBA00010886"/>
    </source>
</evidence>
<evidence type="ECO:0000256" key="10">
    <source>
        <dbReference type="ARBA" id="ARBA00022777"/>
    </source>
</evidence>
<accession>A0ABV0WZ53</accession>
<comment type="cofactor">
    <cofactor evidence="1">
        <name>Mg(2+)</name>
        <dbReference type="ChEBI" id="CHEBI:18420"/>
    </cofactor>
</comment>
<evidence type="ECO:0000256" key="5">
    <source>
        <dbReference type="ARBA" id="ARBA00022490"/>
    </source>
</evidence>
<evidence type="ECO:0000256" key="12">
    <source>
        <dbReference type="ARBA" id="ARBA00022842"/>
    </source>
</evidence>
<feature type="region of interest" description="Disordered" evidence="14">
    <location>
        <begin position="230"/>
        <end position="250"/>
    </location>
</feature>
<keyword evidence="12" id="KW-0460">Magnesium</keyword>
<evidence type="ECO:0000256" key="11">
    <source>
        <dbReference type="ARBA" id="ARBA00022840"/>
    </source>
</evidence>
<sequence length="366" mass="39095">VDVPRGASISSVSCGSDGTFFLTEMGKVLACGNNDFNKLGLNQGISGIKNLPGEAYQGIPYITTLTLVKQLSRFKIQVIAPGKTHTAAIDERGRLITFGCNKYGQLGVKDFKRHQSVQVLVGPFGGKTVNKVSSGDGFTIAATEDNQIFAWGNAGNGRLGMPADKGFGSEVCPAMPRPIFGSLHHVPDLSCRGWHTIIIMEKVLNSKTIRSNSSGISIGLGQETSASMEDLDMDPGSETECRNGSLGGTREVNTEEDLTEAPMMTFGNQTGDSSCPLWLRKELEDAEFIPMPEGSEQSVHGQLSSFSKSATQPFEELKELKAAAEAVSSETEMATRRMSCDKVKCLDGATKGEYGACCKASNEVAQ</sequence>
<feature type="non-terminal residue" evidence="15">
    <location>
        <position position="366"/>
    </location>
</feature>
<reference evidence="15 16" key="1">
    <citation type="submission" date="2021-06" db="EMBL/GenBank/DDBJ databases">
        <authorList>
            <person name="Palmer J.M."/>
        </authorList>
    </citation>
    <scope>NUCLEOTIDE SEQUENCE [LARGE SCALE GENOMIC DNA]</scope>
    <source>
        <strain evidence="15 16">XR_2019</strain>
        <tissue evidence="15">Muscle</tissue>
    </source>
</reference>
<comment type="caution">
    <text evidence="15">The sequence shown here is derived from an EMBL/GenBank/DDBJ whole genome shotgun (WGS) entry which is preliminary data.</text>
</comment>
<keyword evidence="5" id="KW-0963">Cytoplasm</keyword>
<feature type="repeat" description="RCC1" evidence="13">
    <location>
        <begin position="93"/>
        <end position="145"/>
    </location>
</feature>
<evidence type="ECO:0000256" key="8">
    <source>
        <dbReference type="ARBA" id="ARBA00022723"/>
    </source>
</evidence>
<dbReference type="Gene3D" id="2.130.10.30">
    <property type="entry name" value="Regulator of chromosome condensation 1/beta-lactamase-inhibitor protein II"/>
    <property type="match status" value="1"/>
</dbReference>
<feature type="non-terminal residue" evidence="15">
    <location>
        <position position="1"/>
    </location>
</feature>
<comment type="similarity">
    <text evidence="3">Belongs to the protein kinase superfamily. NEK Ser/Thr protein kinase family. NIMA subfamily.</text>
</comment>
<dbReference type="PANTHER" id="PTHR44535">
    <property type="entry name" value="PROTEIN CBG16200"/>
    <property type="match status" value="1"/>
</dbReference>
<evidence type="ECO:0000256" key="14">
    <source>
        <dbReference type="SAM" id="MobiDB-lite"/>
    </source>
</evidence>
<dbReference type="InterPro" id="IPR000408">
    <property type="entry name" value="Reg_chr_condens"/>
</dbReference>
<dbReference type="EC" id="2.7.11.1" evidence="4"/>
<evidence type="ECO:0000313" key="15">
    <source>
        <dbReference type="EMBL" id="MEQ2274253.1"/>
    </source>
</evidence>
<dbReference type="SUPFAM" id="SSF50985">
    <property type="entry name" value="RCC1/BLIP-II"/>
    <property type="match status" value="1"/>
</dbReference>
<dbReference type="EMBL" id="JAHRIM010075920">
    <property type="protein sequence ID" value="MEQ2274253.1"/>
    <property type="molecule type" value="Genomic_DNA"/>
</dbReference>
<feature type="repeat" description="RCC1" evidence="13">
    <location>
        <begin position="146"/>
        <end position="202"/>
    </location>
</feature>
<evidence type="ECO:0000256" key="7">
    <source>
        <dbReference type="ARBA" id="ARBA00022553"/>
    </source>
</evidence>
<keyword evidence="6" id="KW-0723">Serine/threonine-protein kinase</keyword>
<name>A0ABV0WZ53_9TELE</name>
<evidence type="ECO:0000313" key="16">
    <source>
        <dbReference type="Proteomes" id="UP001444071"/>
    </source>
</evidence>
<dbReference type="PROSITE" id="PS50012">
    <property type="entry name" value="RCC1_3"/>
    <property type="match status" value="3"/>
</dbReference>
<evidence type="ECO:0000256" key="4">
    <source>
        <dbReference type="ARBA" id="ARBA00012513"/>
    </source>
</evidence>
<evidence type="ECO:0000256" key="13">
    <source>
        <dbReference type="PROSITE-ProRule" id="PRU00235"/>
    </source>
</evidence>
<evidence type="ECO:0000256" key="9">
    <source>
        <dbReference type="ARBA" id="ARBA00022741"/>
    </source>
</evidence>
<dbReference type="Pfam" id="PF00415">
    <property type="entry name" value="RCC1"/>
    <property type="match status" value="1"/>
</dbReference>
<comment type="subcellular location">
    <subcellularLocation>
        <location evidence="2">Cytoplasm</location>
    </subcellularLocation>
</comment>
<proteinExistence type="inferred from homology"/>
<keyword evidence="8" id="KW-0479">Metal-binding</keyword>
<keyword evidence="11" id="KW-0067">ATP-binding</keyword>
<dbReference type="InterPro" id="IPR051997">
    <property type="entry name" value="STK_NEK"/>
</dbReference>
<evidence type="ECO:0000256" key="2">
    <source>
        <dbReference type="ARBA" id="ARBA00004496"/>
    </source>
</evidence>
<dbReference type="Proteomes" id="UP001444071">
    <property type="component" value="Unassembled WGS sequence"/>
</dbReference>
<gene>
    <name evidence="15" type="ORF">XENORESO_017256</name>
</gene>